<accession>X1ADT6</accession>
<proteinExistence type="predicted"/>
<evidence type="ECO:0000313" key="1">
    <source>
        <dbReference type="EMBL" id="GAG80715.1"/>
    </source>
</evidence>
<organism evidence="1">
    <name type="scientific">marine sediment metagenome</name>
    <dbReference type="NCBI Taxonomy" id="412755"/>
    <lineage>
        <taxon>unclassified sequences</taxon>
        <taxon>metagenomes</taxon>
        <taxon>ecological metagenomes</taxon>
    </lineage>
</organism>
<dbReference type="AlphaFoldDB" id="X1ADT6"/>
<gene>
    <name evidence="1" type="ORF">S01H4_27921</name>
</gene>
<name>X1ADT6_9ZZZZ</name>
<sequence>ENVVGMDPEAKFANHAKYPQVIDTVDMKNRVETYRKFWDGKHGDIIVQKNVEDTRLGVFDYVSSKLEINSLEIKFGQGAKAIGGEVRLASLERAQLLQDRGYLVFPDPSDPIIIEQWKAGLIPDFERHSRVGLSSTEDVLEEIDQIRASGAKSIFIKTGAYRPAVIGALAIAIQFI</sequence>
<comment type="caution">
    <text evidence="1">The sequence shown here is derived from an EMBL/GenBank/DDBJ whole genome shotgun (WGS) entry which is preliminary data.</text>
</comment>
<reference evidence="1" key="1">
    <citation type="journal article" date="2014" name="Front. Microbiol.">
        <title>High frequency of phylogenetically diverse reductive dehalogenase-homologous genes in deep subseafloor sedimentary metagenomes.</title>
        <authorList>
            <person name="Kawai M."/>
            <person name="Futagami T."/>
            <person name="Toyoda A."/>
            <person name="Takaki Y."/>
            <person name="Nishi S."/>
            <person name="Hori S."/>
            <person name="Arai W."/>
            <person name="Tsubouchi T."/>
            <person name="Morono Y."/>
            <person name="Uchiyama I."/>
            <person name="Ito T."/>
            <person name="Fujiyama A."/>
            <person name="Inagaki F."/>
            <person name="Takami H."/>
        </authorList>
    </citation>
    <scope>NUCLEOTIDE SEQUENCE</scope>
    <source>
        <strain evidence="1">Expedition CK06-06</strain>
    </source>
</reference>
<protein>
    <submittedName>
        <fullName evidence="1">Uncharacterized protein</fullName>
    </submittedName>
</protein>
<dbReference type="EMBL" id="BART01013754">
    <property type="protein sequence ID" value="GAG80715.1"/>
    <property type="molecule type" value="Genomic_DNA"/>
</dbReference>
<feature type="non-terminal residue" evidence="1">
    <location>
        <position position="1"/>
    </location>
</feature>